<dbReference type="PANTHER" id="PTHR21060:SF15">
    <property type="entry name" value="ACETATE KINASE-RELATED"/>
    <property type="match status" value="1"/>
</dbReference>
<keyword evidence="6" id="KW-0479">Metal-binding</keyword>
<dbReference type="EC" id="2.7.2.1" evidence="6"/>
<feature type="binding site" evidence="6">
    <location>
        <position position="7"/>
    </location>
    <ligand>
        <name>Mg(2+)</name>
        <dbReference type="ChEBI" id="CHEBI:18420"/>
    </ligand>
</feature>
<dbReference type="GO" id="GO:0000287">
    <property type="term" value="F:magnesium ion binding"/>
    <property type="evidence" value="ECO:0007669"/>
    <property type="project" value="UniProtKB-UniRule"/>
</dbReference>
<name>A0A6I8M724_9FUSO</name>
<dbReference type="GO" id="GO:0006083">
    <property type="term" value="P:acetate metabolic process"/>
    <property type="evidence" value="ECO:0007669"/>
    <property type="project" value="TreeGrafter"/>
</dbReference>
<dbReference type="PIRSF" id="PIRSF000722">
    <property type="entry name" value="Acetate_prop_kin"/>
    <property type="match status" value="1"/>
</dbReference>
<comment type="subunit">
    <text evidence="6">Homodimer.</text>
</comment>
<evidence type="ECO:0000256" key="7">
    <source>
        <dbReference type="RuleBase" id="RU003835"/>
    </source>
</evidence>
<comment type="similarity">
    <text evidence="1 6 7">Belongs to the acetokinase family.</text>
</comment>
<dbReference type="AlphaFoldDB" id="A0A6I8M724"/>
<dbReference type="GO" id="GO:0006085">
    <property type="term" value="P:acetyl-CoA biosynthetic process"/>
    <property type="evidence" value="ECO:0007669"/>
    <property type="project" value="UniProtKB-UniRule"/>
</dbReference>
<dbReference type="Gene3D" id="3.30.420.40">
    <property type="match status" value="2"/>
</dbReference>
<dbReference type="Pfam" id="PF00871">
    <property type="entry name" value="Acetate_kinase"/>
    <property type="match status" value="1"/>
</dbReference>
<dbReference type="InterPro" id="IPR043129">
    <property type="entry name" value="ATPase_NBD"/>
</dbReference>
<feature type="active site" description="Proton donor/acceptor" evidence="6">
    <location>
        <position position="150"/>
    </location>
</feature>
<dbReference type="GO" id="GO:0005737">
    <property type="term" value="C:cytoplasm"/>
    <property type="evidence" value="ECO:0007669"/>
    <property type="project" value="UniProtKB-SubCell"/>
</dbReference>
<feature type="binding site" evidence="6">
    <location>
        <position position="385"/>
    </location>
    <ligand>
        <name>Mg(2+)</name>
        <dbReference type="ChEBI" id="CHEBI:18420"/>
    </ligand>
</feature>
<accession>A0A6I8M724</accession>
<dbReference type="PROSITE" id="PS01075">
    <property type="entry name" value="ACETATE_KINASE_1"/>
    <property type="match status" value="1"/>
</dbReference>
<keyword evidence="5 6" id="KW-0067">ATP-binding</keyword>
<evidence type="ECO:0000256" key="3">
    <source>
        <dbReference type="ARBA" id="ARBA00022741"/>
    </source>
</evidence>
<dbReference type="InterPro" id="IPR000890">
    <property type="entry name" value="Aliphatic_acid_kin_short-chain"/>
</dbReference>
<evidence type="ECO:0000313" key="9">
    <source>
        <dbReference type="Proteomes" id="UP000419017"/>
    </source>
</evidence>
<dbReference type="InterPro" id="IPR004372">
    <property type="entry name" value="Ac/propionate_kinase"/>
</dbReference>
<dbReference type="InterPro" id="IPR023865">
    <property type="entry name" value="Aliphatic_acid_kinase_CS"/>
</dbReference>
<dbReference type="PRINTS" id="PR00471">
    <property type="entry name" value="ACETATEKNASE"/>
</dbReference>
<feature type="binding site" evidence="6">
    <location>
        <begin position="331"/>
        <end position="335"/>
    </location>
    <ligand>
        <name>ATP</name>
        <dbReference type="ChEBI" id="CHEBI:30616"/>
    </ligand>
</feature>
<dbReference type="PROSITE" id="PS01076">
    <property type="entry name" value="ACETATE_KINASE_2"/>
    <property type="match status" value="1"/>
</dbReference>
<keyword evidence="4 6" id="KW-0418">Kinase</keyword>
<comment type="cofactor">
    <cofactor evidence="6">
        <name>Mg(2+)</name>
        <dbReference type="ChEBI" id="CHEBI:18420"/>
    </cofactor>
    <cofactor evidence="6">
        <name>Mn(2+)</name>
        <dbReference type="ChEBI" id="CHEBI:29035"/>
    </cofactor>
    <text evidence="6">Mg(2+). Can also accept Mn(2+).</text>
</comment>
<dbReference type="NCBIfam" id="TIGR00016">
    <property type="entry name" value="ackA"/>
    <property type="match status" value="1"/>
</dbReference>
<evidence type="ECO:0000256" key="6">
    <source>
        <dbReference type="HAMAP-Rule" id="MF_00020"/>
    </source>
</evidence>
<reference evidence="8 9" key="1">
    <citation type="submission" date="2019-10" db="EMBL/GenBank/DDBJ databases">
        <authorList>
            <person name="Blom J."/>
        </authorList>
    </citation>
    <scope>NUCLEOTIDE SEQUENCE [LARGE SCALE GENOMIC DNA]</scope>
    <source>
        <strain evidence="8 9">ES3154-GLU</strain>
    </source>
</reference>
<keyword evidence="3 6" id="KW-0547">Nucleotide-binding</keyword>
<protein>
    <recommendedName>
        <fullName evidence="6">Acetate kinase</fullName>
        <ecNumber evidence="6">2.7.2.1</ecNumber>
    </recommendedName>
    <alternativeName>
        <fullName evidence="6">Acetokinase</fullName>
    </alternativeName>
</protein>
<feature type="site" description="Transition state stabilizer" evidence="6">
    <location>
        <position position="241"/>
    </location>
</feature>
<evidence type="ECO:0000256" key="1">
    <source>
        <dbReference type="ARBA" id="ARBA00008748"/>
    </source>
</evidence>
<dbReference type="UniPathway" id="UPA00340">
    <property type="reaction ID" value="UER00458"/>
</dbReference>
<gene>
    <name evidence="6" type="primary">ackA</name>
    <name evidence="8" type="ORF">OMES3154_00489</name>
</gene>
<proteinExistence type="inferred from homology"/>
<feature type="binding site" evidence="6">
    <location>
        <begin position="208"/>
        <end position="212"/>
    </location>
    <ligand>
        <name>ATP</name>
        <dbReference type="ChEBI" id="CHEBI:30616"/>
    </ligand>
</feature>
<feature type="binding site" evidence="6">
    <location>
        <position position="93"/>
    </location>
    <ligand>
        <name>substrate</name>
    </ligand>
</feature>
<feature type="site" description="Transition state stabilizer" evidence="6">
    <location>
        <position position="182"/>
    </location>
</feature>
<feature type="binding site" evidence="6">
    <location>
        <begin position="283"/>
        <end position="285"/>
    </location>
    <ligand>
        <name>ATP</name>
        <dbReference type="ChEBI" id="CHEBI:30616"/>
    </ligand>
</feature>
<keyword evidence="6" id="KW-0963">Cytoplasm</keyword>
<dbReference type="PANTHER" id="PTHR21060">
    <property type="entry name" value="ACETATE KINASE"/>
    <property type="match status" value="1"/>
</dbReference>
<sequence length="400" mass="44627">MKILVINSGSSSLKFEVIDTSTKQTLVNGICERIGISDQLFTYKNKVNSYVEKETKVSMPTHKDAIDHLLKVLTDEKIGVIKSIEELDAIGHRVVQGGEYFDDAVIVDEDVIAKIEELASLAPLHNPANVMGIKLMRELLPNTPNVAVFDTAFHRTMPDYAFRYPLPHEDYKKYKVRKYGAHGTSHKYVSSYVKDLLNKEDSKIIVCHLGNGASISAVRDGKVVDTSMGLTPLGGIMMGTRCGDMDPAVALYLMQKRELTASEMDTRLNKTSGLKAIFEKSSDFRDILKGMEENDEKAFLAFNMFCYRVRNFIGSYILALNGIDAIVFTGGIGENVAKVRRKVCENLEFLGIKMDTEKNEIRVDGTADYTAADSKVKILKVETKEELMIALDTERLVKGE</sequence>
<comment type="pathway">
    <text evidence="6">Metabolic intermediate biosynthesis; acetyl-CoA biosynthesis; acetyl-CoA from acetate: step 1/2.</text>
</comment>
<comment type="catalytic activity">
    <reaction evidence="6">
        <text>acetate + ATP = acetyl phosphate + ADP</text>
        <dbReference type="Rhea" id="RHEA:11352"/>
        <dbReference type="ChEBI" id="CHEBI:22191"/>
        <dbReference type="ChEBI" id="CHEBI:30089"/>
        <dbReference type="ChEBI" id="CHEBI:30616"/>
        <dbReference type="ChEBI" id="CHEBI:456216"/>
        <dbReference type="EC" id="2.7.2.1"/>
    </reaction>
</comment>
<evidence type="ECO:0000256" key="4">
    <source>
        <dbReference type="ARBA" id="ARBA00022777"/>
    </source>
</evidence>
<evidence type="ECO:0000313" key="8">
    <source>
        <dbReference type="EMBL" id="VWL85206.1"/>
    </source>
</evidence>
<dbReference type="Proteomes" id="UP000419017">
    <property type="component" value="Unassembled WGS sequence"/>
</dbReference>
<evidence type="ECO:0000256" key="5">
    <source>
        <dbReference type="ARBA" id="ARBA00022840"/>
    </source>
</evidence>
<keyword evidence="6" id="KW-0460">Magnesium</keyword>
<comment type="function">
    <text evidence="6">Catalyzes the formation of acetyl phosphate from acetate and ATP. Can also catalyze the reverse reaction.</text>
</comment>
<organism evidence="8 9">
    <name type="scientific">Oceanivirga miroungae</name>
    <dbReference type="NCBI Taxonomy" id="1130046"/>
    <lineage>
        <taxon>Bacteria</taxon>
        <taxon>Fusobacteriati</taxon>
        <taxon>Fusobacteriota</taxon>
        <taxon>Fusobacteriia</taxon>
        <taxon>Fusobacteriales</taxon>
        <taxon>Leptotrichiaceae</taxon>
        <taxon>Oceanivirga</taxon>
    </lineage>
</organism>
<dbReference type="GO" id="GO:0008776">
    <property type="term" value="F:acetate kinase activity"/>
    <property type="evidence" value="ECO:0007669"/>
    <property type="project" value="UniProtKB-UniRule"/>
</dbReference>
<dbReference type="CDD" id="cd24010">
    <property type="entry name" value="ASKHA_NBD_AcK_PK"/>
    <property type="match status" value="1"/>
</dbReference>
<dbReference type="HAMAP" id="MF_00020">
    <property type="entry name" value="Acetate_kinase"/>
    <property type="match status" value="1"/>
</dbReference>
<evidence type="ECO:0000256" key="2">
    <source>
        <dbReference type="ARBA" id="ARBA00022679"/>
    </source>
</evidence>
<dbReference type="EMBL" id="CABWIB010000001">
    <property type="protein sequence ID" value="VWL85206.1"/>
    <property type="molecule type" value="Genomic_DNA"/>
</dbReference>
<keyword evidence="2 6" id="KW-0808">Transferase</keyword>
<keyword evidence="9" id="KW-1185">Reference proteome</keyword>
<feature type="binding site" evidence="6">
    <location>
        <position position="14"/>
    </location>
    <ligand>
        <name>ATP</name>
        <dbReference type="ChEBI" id="CHEBI:30616"/>
    </ligand>
</feature>
<comment type="subcellular location">
    <subcellularLocation>
        <location evidence="6">Cytoplasm</location>
    </subcellularLocation>
</comment>
<dbReference type="GO" id="GO:0005524">
    <property type="term" value="F:ATP binding"/>
    <property type="evidence" value="ECO:0007669"/>
    <property type="project" value="UniProtKB-KW"/>
</dbReference>
<dbReference type="RefSeq" id="WP_156683218.1">
    <property type="nucleotide sequence ID" value="NZ_CABWIB010000001.1"/>
</dbReference>
<dbReference type="SUPFAM" id="SSF53067">
    <property type="entry name" value="Actin-like ATPase domain"/>
    <property type="match status" value="2"/>
</dbReference>